<keyword evidence="1" id="KW-0472">Membrane</keyword>
<evidence type="ECO:0000313" key="2">
    <source>
        <dbReference type="EMBL" id="KKQ22031.1"/>
    </source>
</evidence>
<comment type="caution">
    <text evidence="2">The sequence shown here is derived from an EMBL/GenBank/DDBJ whole genome shotgun (WGS) entry which is preliminary data.</text>
</comment>
<keyword evidence="1" id="KW-1133">Transmembrane helix</keyword>
<protein>
    <submittedName>
        <fullName evidence="2">Uncharacterized protein</fullName>
    </submittedName>
</protein>
<gene>
    <name evidence="2" type="ORF">US36_C0010G0010</name>
</gene>
<keyword evidence="1" id="KW-0812">Transmembrane</keyword>
<name>A0A0G0J1I8_9BACT</name>
<organism evidence="2 3">
    <name type="scientific">Candidatus Wolfebacteria bacterium GW2011_GWC1_37_10</name>
    <dbReference type="NCBI Taxonomy" id="1619010"/>
    <lineage>
        <taxon>Bacteria</taxon>
        <taxon>Candidatus Wolfeibacteriota</taxon>
    </lineage>
</organism>
<dbReference type="Proteomes" id="UP000034044">
    <property type="component" value="Unassembled WGS sequence"/>
</dbReference>
<feature type="transmembrane region" description="Helical" evidence="1">
    <location>
        <begin position="7"/>
        <end position="32"/>
    </location>
</feature>
<evidence type="ECO:0000256" key="1">
    <source>
        <dbReference type="SAM" id="Phobius"/>
    </source>
</evidence>
<evidence type="ECO:0000313" key="3">
    <source>
        <dbReference type="Proteomes" id="UP000034044"/>
    </source>
</evidence>
<sequence length="175" mass="19274">MFNRKKVIIIILQNAAKAIGAATLAILLIIFFSQQIVKISNSLFEQRATAFILERRNDAIGQLREDFKAIGESDNKIKNAFPPADNILDFISAMETLANSHSIPQSLRFGALAGDYIDYNIQLNANISIFINYLKSFEKLSYFTSISGISLSSSGDLMGDSAISLGARIYTTPIE</sequence>
<accession>A0A0G0J1I8</accession>
<reference evidence="2 3" key="1">
    <citation type="journal article" date="2015" name="Nature">
        <title>rRNA introns, odd ribosomes, and small enigmatic genomes across a large radiation of phyla.</title>
        <authorList>
            <person name="Brown C.T."/>
            <person name="Hug L.A."/>
            <person name="Thomas B.C."/>
            <person name="Sharon I."/>
            <person name="Castelle C.J."/>
            <person name="Singh A."/>
            <person name="Wilkins M.J."/>
            <person name="Williams K.H."/>
            <person name="Banfield J.F."/>
        </authorList>
    </citation>
    <scope>NUCLEOTIDE SEQUENCE [LARGE SCALE GENOMIC DNA]</scope>
</reference>
<proteinExistence type="predicted"/>
<dbReference type="AlphaFoldDB" id="A0A0G0J1I8"/>
<dbReference type="EMBL" id="LBSR01000010">
    <property type="protein sequence ID" value="KKQ22031.1"/>
    <property type="molecule type" value="Genomic_DNA"/>
</dbReference>